<name>Q30KS8_CANLF</name>
<gene>
    <name evidence="13" type="primary">CBD126</name>
</gene>
<evidence type="ECO:0000256" key="7">
    <source>
        <dbReference type="ARBA" id="ARBA00022940"/>
    </source>
</evidence>
<keyword evidence="4 10" id="KW-0964">Secreted</keyword>
<evidence type="ECO:0000256" key="2">
    <source>
        <dbReference type="ARBA" id="ARBA00004613"/>
    </source>
</evidence>
<evidence type="ECO:0000256" key="1">
    <source>
        <dbReference type="ARBA" id="ARBA00002878"/>
    </source>
</evidence>
<dbReference type="GO" id="GO:0045087">
    <property type="term" value="P:innate immune response"/>
    <property type="evidence" value="ECO:0007669"/>
    <property type="project" value="InterPro"/>
</dbReference>
<dbReference type="InterPro" id="IPR025933">
    <property type="entry name" value="Beta_defensin_dom"/>
</dbReference>
<evidence type="ECO:0000313" key="13">
    <source>
        <dbReference type="EMBL" id="AAY59732.1"/>
    </source>
</evidence>
<dbReference type="GO" id="GO:0042742">
    <property type="term" value="P:defense response to bacterium"/>
    <property type="evidence" value="ECO:0007669"/>
    <property type="project" value="UniProtKB-UniRule"/>
</dbReference>
<accession>Q30KS8</accession>
<dbReference type="GO" id="GO:0005576">
    <property type="term" value="C:extracellular region"/>
    <property type="evidence" value="ECO:0007669"/>
    <property type="project" value="UniProtKB-SubCell"/>
</dbReference>
<comment type="function">
    <text evidence="1 10">Has antibacterial activity.</text>
</comment>
<evidence type="ECO:0000256" key="3">
    <source>
        <dbReference type="ARBA" id="ARBA00007371"/>
    </source>
</evidence>
<organism evidence="13">
    <name type="scientific">Canis lupus familiaris</name>
    <name type="common">Dog</name>
    <name type="synonym">Canis familiaris</name>
    <dbReference type="NCBI Taxonomy" id="9615"/>
    <lineage>
        <taxon>Eukaryota</taxon>
        <taxon>Metazoa</taxon>
        <taxon>Chordata</taxon>
        <taxon>Craniata</taxon>
        <taxon>Vertebrata</taxon>
        <taxon>Euteleostomi</taxon>
        <taxon>Mammalia</taxon>
        <taxon>Eutheria</taxon>
        <taxon>Laurasiatheria</taxon>
        <taxon>Carnivora</taxon>
        <taxon>Caniformia</taxon>
        <taxon>Canidae</taxon>
        <taxon>Canis</taxon>
    </lineage>
</organism>
<feature type="chain" id="PRO_5005143127" description="Beta-defensin" evidence="10">
    <location>
        <begin position="21"/>
        <end position="145"/>
    </location>
</feature>
<keyword evidence="6 10" id="KW-0732">Signal</keyword>
<evidence type="ECO:0000256" key="10">
    <source>
        <dbReference type="RuleBase" id="RU231113"/>
    </source>
</evidence>
<dbReference type="AlphaFoldDB" id="Q30KS8"/>
<evidence type="ECO:0000256" key="5">
    <source>
        <dbReference type="ARBA" id="ARBA00022529"/>
    </source>
</evidence>
<evidence type="ECO:0000259" key="12">
    <source>
        <dbReference type="Pfam" id="PF13841"/>
    </source>
</evidence>
<keyword evidence="5 10" id="KW-0929">Antimicrobial</keyword>
<evidence type="ECO:0000256" key="4">
    <source>
        <dbReference type="ARBA" id="ARBA00022525"/>
    </source>
</evidence>
<feature type="domain" description="Beta-defensin" evidence="12">
    <location>
        <begin position="26"/>
        <end position="59"/>
    </location>
</feature>
<sequence length="145" mass="15721">MKSLLFTLSSFMLLTQLVSGNWYVRKCANKTGNCRSVCRPGEMATVPPTGMCPKEKMCCILSACGETTKTTNSAQASESSTTTPGPRTSPRVSPELRSLLHRSKGFTLVSLFLLHLLALPLHATMSGRASHLFSTSRARGGMQIR</sequence>
<comment type="subcellular location">
    <subcellularLocation>
        <location evidence="2 10">Secreted</location>
    </subcellularLocation>
</comment>
<dbReference type="PANTHER" id="PTHR15001">
    <property type="entry name" value="BETA-DEFENSIN 123-RELATED"/>
    <property type="match status" value="1"/>
</dbReference>
<keyword evidence="9" id="KW-1015">Disulfide bond</keyword>
<dbReference type="Pfam" id="PF13841">
    <property type="entry name" value="Defensin_beta_2"/>
    <property type="match status" value="1"/>
</dbReference>
<keyword evidence="7 10" id="KW-0211">Defensin</keyword>
<feature type="region of interest" description="Disordered" evidence="11">
    <location>
        <begin position="71"/>
        <end position="93"/>
    </location>
</feature>
<evidence type="ECO:0000256" key="8">
    <source>
        <dbReference type="ARBA" id="ARBA00023022"/>
    </source>
</evidence>
<evidence type="ECO:0000256" key="11">
    <source>
        <dbReference type="SAM" id="MobiDB-lite"/>
    </source>
</evidence>
<dbReference type="PANTHER" id="PTHR15001:SF3">
    <property type="entry name" value="BETA-DEFENSIN 123"/>
    <property type="match status" value="1"/>
</dbReference>
<evidence type="ECO:0000256" key="9">
    <source>
        <dbReference type="ARBA" id="ARBA00023157"/>
    </source>
</evidence>
<evidence type="ECO:0000256" key="6">
    <source>
        <dbReference type="ARBA" id="ARBA00022729"/>
    </source>
</evidence>
<dbReference type="InterPro" id="IPR050544">
    <property type="entry name" value="Beta-defensin"/>
</dbReference>
<dbReference type="EMBL" id="DQ011995">
    <property type="protein sequence ID" value="AAY59732.1"/>
    <property type="molecule type" value="mRNA"/>
</dbReference>
<keyword evidence="8 10" id="KW-0044">Antibiotic</keyword>
<reference evidence="13" key="1">
    <citation type="journal article" date="2005" name="Physiol. Genomics">
        <title>Cross-species analysis of the mammalian beta-defensin gene family: presence of syntenic gene clusters and preferential expression in the male reproductive tract.</title>
        <authorList>
            <person name="Patil A.A."/>
            <person name="Cai Y."/>
            <person name="Sang Y."/>
            <person name="Blecha F."/>
            <person name="Zhang G."/>
        </authorList>
    </citation>
    <scope>NUCLEOTIDE SEQUENCE</scope>
</reference>
<comment type="similarity">
    <text evidence="3 10">Belongs to the beta-defensin family.</text>
</comment>
<protein>
    <recommendedName>
        <fullName evidence="10">Beta-defensin</fullName>
    </recommendedName>
</protein>
<proteinExistence type="evidence at transcript level"/>
<feature type="signal peptide" evidence="10">
    <location>
        <begin position="1"/>
        <end position="20"/>
    </location>
</feature>
<feature type="compositionally biased region" description="Low complexity" evidence="11">
    <location>
        <begin position="79"/>
        <end position="93"/>
    </location>
</feature>